<accession>A0A0M9A2I6</accession>
<protein>
    <submittedName>
        <fullName evidence="1">Uncharacterized protein</fullName>
    </submittedName>
</protein>
<dbReference type="EMBL" id="KQ435774">
    <property type="protein sequence ID" value="KOX75116.1"/>
    <property type="molecule type" value="Genomic_DNA"/>
</dbReference>
<dbReference type="AlphaFoldDB" id="A0A0M9A2I6"/>
<reference evidence="1 2" key="1">
    <citation type="submission" date="2015-07" db="EMBL/GenBank/DDBJ databases">
        <title>The genome of Melipona quadrifasciata.</title>
        <authorList>
            <person name="Pan H."/>
            <person name="Kapheim K."/>
        </authorList>
    </citation>
    <scope>NUCLEOTIDE SEQUENCE [LARGE SCALE GENOMIC DNA]</scope>
    <source>
        <strain evidence="1">0111107301</strain>
        <tissue evidence="1">Whole body</tissue>
    </source>
</reference>
<gene>
    <name evidence="1" type="ORF">WN51_13423</name>
</gene>
<organism evidence="1 2">
    <name type="scientific">Melipona quadrifasciata</name>
    <dbReference type="NCBI Taxonomy" id="166423"/>
    <lineage>
        <taxon>Eukaryota</taxon>
        <taxon>Metazoa</taxon>
        <taxon>Ecdysozoa</taxon>
        <taxon>Arthropoda</taxon>
        <taxon>Hexapoda</taxon>
        <taxon>Insecta</taxon>
        <taxon>Pterygota</taxon>
        <taxon>Neoptera</taxon>
        <taxon>Endopterygota</taxon>
        <taxon>Hymenoptera</taxon>
        <taxon>Apocrita</taxon>
        <taxon>Aculeata</taxon>
        <taxon>Apoidea</taxon>
        <taxon>Anthophila</taxon>
        <taxon>Apidae</taxon>
        <taxon>Melipona</taxon>
    </lineage>
</organism>
<evidence type="ECO:0000313" key="2">
    <source>
        <dbReference type="Proteomes" id="UP000053105"/>
    </source>
</evidence>
<dbReference type="Proteomes" id="UP000053105">
    <property type="component" value="Unassembled WGS sequence"/>
</dbReference>
<keyword evidence="2" id="KW-1185">Reference proteome</keyword>
<proteinExistence type="predicted"/>
<sequence>MMADKFKYDKADHFVVKKYTVWRIVAVSRIVYEACWISMKVFEANEMQAERDRERTKAIEKKNDRSDNSKGQISVSQFLGRFGKVNFCSNKTRLPLRKSGTCRIVAIPRTVFKKSDFTNRSLHTVAIFNKSKLCNNNATIFYNCILKVSNLHKQIYDLTTQLCYSERYADSSNDHKDCPRAYLDILHNSSKIPYSLSFESQKKDKNLNDILGSQRLGMHLEPGPIAKANKHINFYGTDLLGITSWSQRVTFPIVIGKKDNEDNIKKAEKKAISESACSPVGRVAEKRATRNFHGVFPCGGGGLRVHRPDHSVPDNATPTRGPRPLANHVTQINQSLIFVAFALHLKKPNFLGLRPKNFVGRDMTESCSVQAPSILSLRSIMNVSNNSTTWLAKQKLGYKSRTTYQDDDVKSVENEVVGGISAATRINLLNA</sequence>
<name>A0A0M9A2I6_9HYME</name>
<evidence type="ECO:0000313" key="1">
    <source>
        <dbReference type="EMBL" id="KOX75116.1"/>
    </source>
</evidence>